<dbReference type="Pfam" id="PF13531">
    <property type="entry name" value="SBP_bac_11"/>
    <property type="match status" value="1"/>
</dbReference>
<keyword evidence="3" id="KW-1185">Reference proteome</keyword>
<dbReference type="Proteomes" id="UP000751852">
    <property type="component" value="Unassembled WGS sequence"/>
</dbReference>
<sequence>MKYKIYAVLCVLIILSGCTSTEQRQVQSEVLKVYSPYPMHLIRPILNDFERQENVKVEVIQGSTQTLLSRVHQESPMTRGDVFLGGVLSDMIDHPKDFVPYHEPSASHQYVSYRSQDDYVTSFILMPIVIVVNEDLKGDIPIRGYTDLMHHPALNTRVAYSNPNTTTTGYQHMRAIYSMSNEIQDVHHFQNQAVRLDKTSKVINDVAKGKYYAGLSYEQEARTWQDKGYPISIIYPREGTLLNVDGIALINNAHPHPKREQLVHYLTSRPIQQRLVSEFGIKSIRQDISESRNDAVAQFDKIPLLPKSKLPSQPHDQFLEMIQ</sequence>
<reference evidence="2 3" key="1">
    <citation type="submission" date="2020-04" db="EMBL/GenBank/DDBJ databases">
        <title>Staphylococcus species from domestic dog.</title>
        <authorList>
            <person name="Paterson G.K."/>
        </authorList>
    </citation>
    <scope>NUCLEOTIDE SEQUENCE [LARGE SCALE GENOMIC DNA]</scope>
    <source>
        <strain evidence="2 3">H16/1A</strain>
    </source>
</reference>
<organism evidence="2 3">
    <name type="scientific">Staphylococcus canis</name>
    <dbReference type="NCBI Taxonomy" id="2724942"/>
    <lineage>
        <taxon>Bacteria</taxon>
        <taxon>Bacillati</taxon>
        <taxon>Bacillota</taxon>
        <taxon>Bacilli</taxon>
        <taxon>Bacillales</taxon>
        <taxon>Staphylococcaceae</taxon>
        <taxon>Staphylococcus</taxon>
    </lineage>
</organism>
<dbReference type="RefSeq" id="WP_198617615.1">
    <property type="nucleotide sequence ID" value="NZ_JABANU010000008.1"/>
</dbReference>
<protein>
    <submittedName>
        <fullName evidence="2">Extracellular solute-binding protein</fullName>
    </submittedName>
</protein>
<evidence type="ECO:0000313" key="2">
    <source>
        <dbReference type="EMBL" id="MBI5974830.1"/>
    </source>
</evidence>
<dbReference type="PANTHER" id="PTHR30006:SF2">
    <property type="entry name" value="ABC TRANSPORTER SUBSTRATE-BINDING PROTEIN"/>
    <property type="match status" value="1"/>
</dbReference>
<proteinExistence type="predicted"/>
<dbReference type="SUPFAM" id="SSF53850">
    <property type="entry name" value="Periplasmic binding protein-like II"/>
    <property type="match status" value="1"/>
</dbReference>
<comment type="caution">
    <text evidence="2">The sequence shown here is derived from an EMBL/GenBank/DDBJ whole genome shotgun (WGS) entry which is preliminary data.</text>
</comment>
<evidence type="ECO:0000313" key="3">
    <source>
        <dbReference type="Proteomes" id="UP000751852"/>
    </source>
</evidence>
<evidence type="ECO:0000256" key="1">
    <source>
        <dbReference type="ARBA" id="ARBA00022729"/>
    </source>
</evidence>
<dbReference type="PROSITE" id="PS51257">
    <property type="entry name" value="PROKAR_LIPOPROTEIN"/>
    <property type="match status" value="1"/>
</dbReference>
<gene>
    <name evidence="2" type="ORF">HHH54_04340</name>
</gene>
<dbReference type="PANTHER" id="PTHR30006">
    <property type="entry name" value="THIAMINE-BINDING PERIPLASMIC PROTEIN-RELATED"/>
    <property type="match status" value="1"/>
</dbReference>
<dbReference type="Gene3D" id="3.40.190.10">
    <property type="entry name" value="Periplasmic binding protein-like II"/>
    <property type="match status" value="2"/>
</dbReference>
<dbReference type="EMBL" id="JABANU010000008">
    <property type="protein sequence ID" value="MBI5974830.1"/>
    <property type="molecule type" value="Genomic_DNA"/>
</dbReference>
<accession>A0ABS0T7V0</accession>
<name>A0ABS0T7V0_9STAP</name>
<keyword evidence="1" id="KW-0732">Signal</keyword>